<evidence type="ECO:0000259" key="4">
    <source>
        <dbReference type="PROSITE" id="PS51635"/>
    </source>
</evidence>
<evidence type="ECO:0000256" key="2">
    <source>
        <dbReference type="PROSITE-ProRule" id="PRU01161"/>
    </source>
</evidence>
<dbReference type="GO" id="GO:0006629">
    <property type="term" value="P:lipid metabolic process"/>
    <property type="evidence" value="ECO:0007669"/>
    <property type="project" value="UniProtKB-KW"/>
</dbReference>
<dbReference type="InterPro" id="IPR016035">
    <property type="entry name" value="Acyl_Trfase/lysoPLipase"/>
</dbReference>
<gene>
    <name evidence="5" type="ORF">PPAR1163_LOCUS12587</name>
</gene>
<dbReference type="Gene3D" id="3.40.1090.10">
    <property type="entry name" value="Cytosolic phospholipase A2 catalytic domain"/>
    <property type="match status" value="1"/>
</dbReference>
<feature type="domain" description="PNPLA" evidence="4">
    <location>
        <begin position="95"/>
        <end position="325"/>
    </location>
</feature>
<protein>
    <recommendedName>
        <fullName evidence="4">PNPLA domain-containing protein</fullName>
    </recommendedName>
</protein>
<evidence type="ECO:0000256" key="1">
    <source>
        <dbReference type="ARBA" id="ARBA00023098"/>
    </source>
</evidence>
<feature type="short sequence motif" description="GXSXG" evidence="2">
    <location>
        <begin position="128"/>
        <end position="132"/>
    </location>
</feature>
<reference evidence="5" key="1">
    <citation type="submission" date="2021-01" db="EMBL/GenBank/DDBJ databases">
        <authorList>
            <person name="Corre E."/>
            <person name="Pelletier E."/>
            <person name="Niang G."/>
            <person name="Scheremetjew M."/>
            <person name="Finn R."/>
            <person name="Kale V."/>
            <person name="Holt S."/>
            <person name="Cochrane G."/>
            <person name="Meng A."/>
            <person name="Brown T."/>
            <person name="Cohen L."/>
        </authorList>
    </citation>
    <scope>NUCLEOTIDE SEQUENCE</scope>
    <source>
        <strain evidence="5">CCMP2877</strain>
    </source>
</reference>
<feature type="compositionally biased region" description="Low complexity" evidence="3">
    <location>
        <begin position="211"/>
        <end position="221"/>
    </location>
</feature>
<organism evidence="5">
    <name type="scientific">Phaeomonas parva</name>
    <dbReference type="NCBI Taxonomy" id="124430"/>
    <lineage>
        <taxon>Eukaryota</taxon>
        <taxon>Sar</taxon>
        <taxon>Stramenopiles</taxon>
        <taxon>Ochrophyta</taxon>
        <taxon>Pinguiophyceae</taxon>
        <taxon>Pinguiochrysidales</taxon>
        <taxon>Pinguiochrysidaceae</taxon>
        <taxon>Phaeomonas</taxon>
    </lineage>
</organism>
<dbReference type="AlphaFoldDB" id="A0A7S1U1R9"/>
<feature type="short sequence motif" description="GXGXXG" evidence="2">
    <location>
        <begin position="99"/>
        <end position="104"/>
    </location>
</feature>
<dbReference type="PROSITE" id="PS51635">
    <property type="entry name" value="PNPLA"/>
    <property type="match status" value="1"/>
</dbReference>
<name>A0A7S1U1R9_9STRA</name>
<dbReference type="Pfam" id="PF01734">
    <property type="entry name" value="Patatin"/>
    <property type="match status" value="1"/>
</dbReference>
<dbReference type="InterPro" id="IPR002641">
    <property type="entry name" value="PNPLA_dom"/>
</dbReference>
<keyword evidence="1" id="KW-0443">Lipid metabolism</keyword>
<evidence type="ECO:0000313" key="5">
    <source>
        <dbReference type="EMBL" id="CAD9254220.1"/>
    </source>
</evidence>
<sequence>MRVVLRRGVRRGAVRAPSTPLFSSPEPPQVTTLSEFDDFRRSLDGTALRTADIVAAPQDVPLDDLRAHPVARAIRERARSGYAAGSLADGRKIGLAVEGGGMRGAYVAGASTCLVHLGLTESVDEIYGSSAGSVVGAYFLSRQAEAWRVYTDVITDPKDRFIDLRRLPGALGLGLGFSRASTLARSVTPDGRRATDPNPSPKAYPNPNANPNPNADPNSKPSFSPVFNLNLLLDAMRPSGALPLDFETFRANEQRQRYHVITTASRSLQTLALNTREGDWGDDLQDLLNACRASTTVPAIAGPALRLGLPRFGGDENAEPLSDALLMEPIPYRSAVKNDCTDVLVLRSRPLAATSLGKAPSLYETQMARRFYDLEGCPEAADFIANCGHQVIYAEDSLLLAEASRSGAPAAPPSERQHDQTSNAARLLALGPPGGIAELGQLDTTRDKVLQAVAEGFVAAYQVFGDTGDAASLEAEAKAAARAIFGEDVDM</sequence>
<proteinExistence type="predicted"/>
<dbReference type="EMBL" id="HBGJ01019499">
    <property type="protein sequence ID" value="CAD9254220.1"/>
    <property type="molecule type" value="Transcribed_RNA"/>
</dbReference>
<feature type="compositionally biased region" description="Pro residues" evidence="3">
    <location>
        <begin position="198"/>
        <end position="210"/>
    </location>
</feature>
<feature type="region of interest" description="Disordered" evidence="3">
    <location>
        <begin position="184"/>
        <end position="221"/>
    </location>
</feature>
<accession>A0A7S1U1R9</accession>
<evidence type="ECO:0000256" key="3">
    <source>
        <dbReference type="SAM" id="MobiDB-lite"/>
    </source>
</evidence>
<comment type="caution">
    <text evidence="2">Lacks conserved residue(s) required for the propagation of feature annotation.</text>
</comment>
<dbReference type="SUPFAM" id="SSF52151">
    <property type="entry name" value="FabD/lysophospholipase-like"/>
    <property type="match status" value="1"/>
</dbReference>